<keyword evidence="6" id="KW-1185">Reference proteome</keyword>
<dbReference type="GO" id="GO:0036503">
    <property type="term" value="P:ERAD pathway"/>
    <property type="evidence" value="ECO:0007669"/>
    <property type="project" value="TreeGrafter"/>
</dbReference>
<name>A0A5E8C267_9ASCO</name>
<comment type="similarity">
    <text evidence="1">Belongs to the LCL2 family.</text>
</comment>
<dbReference type="PANTHER" id="PTHR38425">
    <property type="entry name" value="LONG CHRONOLOGICAL LIFESPAN PROTEIN 2"/>
    <property type="match status" value="1"/>
</dbReference>
<evidence type="ECO:0000313" key="5">
    <source>
        <dbReference type="EMBL" id="VVT57070.1"/>
    </source>
</evidence>
<evidence type="ECO:0000256" key="4">
    <source>
        <dbReference type="SAM" id="SignalP"/>
    </source>
</evidence>
<dbReference type="RefSeq" id="XP_031856124.1">
    <property type="nucleotide sequence ID" value="XM_032000233.1"/>
</dbReference>
<dbReference type="AlphaFoldDB" id="A0A5E8C267"/>
<sequence>MKSLFSIVISLFTFMLFVGPAAAQFENIFQNLFRQQQQHQRPAIPKVSDSYYQSDCDKYLCQDTLACVATPVDCPCLWPDSQIKCILPNKKNYVCISRPAPGDPAPRDCAFVNKAYKGTV</sequence>
<protein>
    <recommendedName>
        <fullName evidence="2">Long chronological lifespan protein 2</fullName>
    </recommendedName>
</protein>
<gene>
    <name evidence="5" type="ORF">SAPINGB_P005519</name>
</gene>
<feature type="chain" id="PRO_5022699743" description="Long chronological lifespan protein 2" evidence="4">
    <location>
        <begin position="24"/>
        <end position="120"/>
    </location>
</feature>
<accession>A0A5E8C267</accession>
<dbReference type="OrthoDB" id="2234316at2759"/>
<evidence type="ECO:0000256" key="2">
    <source>
        <dbReference type="ARBA" id="ARBA00018534"/>
    </source>
</evidence>
<feature type="signal peptide" evidence="4">
    <location>
        <begin position="1"/>
        <end position="23"/>
    </location>
</feature>
<proteinExistence type="inferred from homology"/>
<dbReference type="PANTHER" id="PTHR38425:SF1">
    <property type="entry name" value="LONG CHRONOLOGICAL LIFESPAN PROTEIN 2"/>
    <property type="match status" value="1"/>
</dbReference>
<dbReference type="EMBL" id="CABVLU010000004">
    <property type="protein sequence ID" value="VVT57070.1"/>
    <property type="molecule type" value="Genomic_DNA"/>
</dbReference>
<dbReference type="CDD" id="cd23996">
    <property type="entry name" value="LCL2-like"/>
    <property type="match status" value="1"/>
</dbReference>
<organism evidence="5 6">
    <name type="scientific">Magnusiomyces paraingens</name>
    <dbReference type="NCBI Taxonomy" id="2606893"/>
    <lineage>
        <taxon>Eukaryota</taxon>
        <taxon>Fungi</taxon>
        <taxon>Dikarya</taxon>
        <taxon>Ascomycota</taxon>
        <taxon>Saccharomycotina</taxon>
        <taxon>Dipodascomycetes</taxon>
        <taxon>Dipodascales</taxon>
        <taxon>Dipodascaceae</taxon>
        <taxon>Magnusiomyces</taxon>
    </lineage>
</organism>
<reference evidence="5 6" key="1">
    <citation type="submission" date="2019-09" db="EMBL/GenBank/DDBJ databases">
        <authorList>
            <person name="Brejova B."/>
        </authorList>
    </citation>
    <scope>NUCLEOTIDE SEQUENCE [LARGE SCALE GENOMIC DNA]</scope>
</reference>
<evidence type="ECO:0000256" key="1">
    <source>
        <dbReference type="ARBA" id="ARBA00010545"/>
    </source>
</evidence>
<keyword evidence="3 4" id="KW-0732">Signal</keyword>
<dbReference type="GeneID" id="43584333"/>
<evidence type="ECO:0000313" key="6">
    <source>
        <dbReference type="Proteomes" id="UP000398389"/>
    </source>
</evidence>
<dbReference type="Proteomes" id="UP000398389">
    <property type="component" value="Unassembled WGS sequence"/>
</dbReference>
<evidence type="ECO:0000256" key="3">
    <source>
        <dbReference type="ARBA" id="ARBA00022729"/>
    </source>
</evidence>
<dbReference type="InterPro" id="IPR034543">
    <property type="entry name" value="LCL2"/>
</dbReference>